<organism evidence="1 2">
    <name type="scientific">Cuneatibacter caecimuris</name>
    <dbReference type="NCBI Taxonomy" id="1796618"/>
    <lineage>
        <taxon>Bacteria</taxon>
        <taxon>Bacillati</taxon>
        <taxon>Bacillota</taxon>
        <taxon>Clostridia</taxon>
        <taxon>Lachnospirales</taxon>
        <taxon>Lachnospiraceae</taxon>
        <taxon>Cuneatibacter</taxon>
    </lineage>
</organism>
<evidence type="ECO:0000313" key="2">
    <source>
        <dbReference type="Proteomes" id="UP000292927"/>
    </source>
</evidence>
<reference evidence="1 2" key="1">
    <citation type="submission" date="2019-02" db="EMBL/GenBank/DDBJ databases">
        <title>Genomic Encyclopedia of Type Strains, Phase IV (KMG-IV): sequencing the most valuable type-strain genomes for metagenomic binning, comparative biology and taxonomic classification.</title>
        <authorList>
            <person name="Goeker M."/>
        </authorList>
    </citation>
    <scope>NUCLEOTIDE SEQUENCE [LARGE SCALE GENOMIC DNA]</scope>
    <source>
        <strain evidence="1 2">DSM 29486</strain>
    </source>
</reference>
<name>A0A4Q7PJM9_9FIRM</name>
<dbReference type="InterPro" id="IPR006490">
    <property type="entry name" value="Maj_tail_phi13"/>
</dbReference>
<protein>
    <submittedName>
        <fullName evidence="1">Phi13 family phage major tail protein</fullName>
    </submittedName>
</protein>
<dbReference type="Proteomes" id="UP000292927">
    <property type="component" value="Unassembled WGS sequence"/>
</dbReference>
<dbReference type="InterPro" id="IPR006724">
    <property type="entry name" value="Phage_TTP"/>
</dbReference>
<dbReference type="EMBL" id="SGXF01000002">
    <property type="protein sequence ID" value="RZT00901.1"/>
    <property type="molecule type" value="Genomic_DNA"/>
</dbReference>
<evidence type="ECO:0000313" key="1">
    <source>
        <dbReference type="EMBL" id="RZT00901.1"/>
    </source>
</evidence>
<accession>A0A4Q7PJM9</accession>
<keyword evidence="2" id="KW-1185">Reference proteome</keyword>
<comment type="caution">
    <text evidence="1">The sequence shown here is derived from an EMBL/GenBank/DDBJ whole genome shotgun (WGS) entry which is preliminary data.</text>
</comment>
<dbReference type="Pfam" id="PF04630">
    <property type="entry name" value="Phage_TTP_1"/>
    <property type="match status" value="1"/>
</dbReference>
<sequence length="187" mass="20194">MAMIGLRYVVAAPQKEAGQTVTYDKGFVVGRAMKADIKINTSDAKLYGDDVVVESDRSFTDGTVDIGVTQMTEDIQSKLLGHSVSEEGGEIIANSDDVAPYVGLGFYAPKLENNVKKYRAIWFTKVNFGEPSESLATREGSTAFVTPSMTGSIMADAAGNWKKEQTFLNEAEAKAYLDKLAGLNTSE</sequence>
<dbReference type="NCBIfam" id="TIGR01603">
    <property type="entry name" value="maj_tail_phi13"/>
    <property type="match status" value="1"/>
</dbReference>
<gene>
    <name evidence="1" type="ORF">EV209_1337</name>
</gene>
<dbReference type="AlphaFoldDB" id="A0A4Q7PJM9"/>
<dbReference type="RefSeq" id="WP_130434336.1">
    <property type="nucleotide sequence ID" value="NZ_SGXF01000002.1"/>
</dbReference>
<dbReference type="OrthoDB" id="3078218at2"/>
<proteinExistence type="predicted"/>